<organism evidence="2 3">
    <name type="scientific">Streptomyces fuscichromogenes</name>
    <dbReference type="NCBI Taxonomy" id="1324013"/>
    <lineage>
        <taxon>Bacteria</taxon>
        <taxon>Bacillati</taxon>
        <taxon>Actinomycetota</taxon>
        <taxon>Actinomycetes</taxon>
        <taxon>Kitasatosporales</taxon>
        <taxon>Streptomycetaceae</taxon>
        <taxon>Streptomyces</taxon>
    </lineage>
</organism>
<proteinExistence type="predicted"/>
<name>A0A918CUT9_9ACTN</name>
<feature type="region of interest" description="Disordered" evidence="1">
    <location>
        <begin position="1"/>
        <end position="24"/>
    </location>
</feature>
<dbReference type="EMBL" id="BMML01000019">
    <property type="protein sequence ID" value="GGN31059.1"/>
    <property type="molecule type" value="Genomic_DNA"/>
</dbReference>
<dbReference type="AlphaFoldDB" id="A0A918CUT9"/>
<comment type="caution">
    <text evidence="2">The sequence shown here is derived from an EMBL/GenBank/DDBJ whole genome shotgun (WGS) entry which is preliminary data.</text>
</comment>
<dbReference type="Proteomes" id="UP000653411">
    <property type="component" value="Unassembled WGS sequence"/>
</dbReference>
<keyword evidence="3" id="KW-1185">Reference proteome</keyword>
<dbReference type="RefSeq" id="WP_189266781.1">
    <property type="nucleotide sequence ID" value="NZ_BMML01000019.1"/>
</dbReference>
<accession>A0A918CUT9</accession>
<reference evidence="2" key="2">
    <citation type="submission" date="2020-09" db="EMBL/GenBank/DDBJ databases">
        <authorList>
            <person name="Sun Q."/>
            <person name="Zhou Y."/>
        </authorList>
    </citation>
    <scope>NUCLEOTIDE SEQUENCE</scope>
    <source>
        <strain evidence="2">CGMCC 4.7110</strain>
    </source>
</reference>
<evidence type="ECO:0000313" key="3">
    <source>
        <dbReference type="Proteomes" id="UP000653411"/>
    </source>
</evidence>
<sequence>MHDRQSPRSRTGPRPSAKPGQVITGCRKPTLSWTQLAEAAILPEAPGDRLARRVARVTPSQFLRCAPALQLSEAVLLDALEGKRDTLY</sequence>
<evidence type="ECO:0000313" key="2">
    <source>
        <dbReference type="EMBL" id="GGN31059.1"/>
    </source>
</evidence>
<protein>
    <submittedName>
        <fullName evidence="2">Uncharacterized protein</fullName>
    </submittedName>
</protein>
<evidence type="ECO:0000256" key="1">
    <source>
        <dbReference type="SAM" id="MobiDB-lite"/>
    </source>
</evidence>
<gene>
    <name evidence="2" type="ORF">GCM10011578_068690</name>
</gene>
<reference evidence="2" key="1">
    <citation type="journal article" date="2014" name="Int. J. Syst. Evol. Microbiol.">
        <title>Complete genome sequence of Corynebacterium casei LMG S-19264T (=DSM 44701T), isolated from a smear-ripened cheese.</title>
        <authorList>
            <consortium name="US DOE Joint Genome Institute (JGI-PGF)"/>
            <person name="Walter F."/>
            <person name="Albersmeier A."/>
            <person name="Kalinowski J."/>
            <person name="Ruckert C."/>
        </authorList>
    </citation>
    <scope>NUCLEOTIDE SEQUENCE</scope>
    <source>
        <strain evidence="2">CGMCC 4.7110</strain>
    </source>
</reference>